<feature type="signal peptide" evidence="1">
    <location>
        <begin position="1"/>
        <end position="26"/>
    </location>
</feature>
<dbReference type="Proteomes" id="UP000095287">
    <property type="component" value="Unplaced"/>
</dbReference>
<feature type="chain" id="PRO_5009311822" evidence="1">
    <location>
        <begin position="27"/>
        <end position="82"/>
    </location>
</feature>
<name>A0A1I7Y546_9BILA</name>
<evidence type="ECO:0000313" key="3">
    <source>
        <dbReference type="WBParaSite" id="L893_g1258.t1"/>
    </source>
</evidence>
<keyword evidence="2" id="KW-1185">Reference proteome</keyword>
<evidence type="ECO:0000313" key="2">
    <source>
        <dbReference type="Proteomes" id="UP000095287"/>
    </source>
</evidence>
<keyword evidence="1" id="KW-0732">Signal</keyword>
<dbReference type="WBParaSite" id="L893_g1258.t1">
    <property type="protein sequence ID" value="L893_g1258.t1"/>
    <property type="gene ID" value="L893_g1258"/>
</dbReference>
<protein>
    <submittedName>
        <fullName evidence="3">Secreted protein ir p9.6</fullName>
    </submittedName>
</protein>
<accession>A0A1I7Y546</accession>
<organism evidence="2 3">
    <name type="scientific">Steinernema glaseri</name>
    <dbReference type="NCBI Taxonomy" id="37863"/>
    <lineage>
        <taxon>Eukaryota</taxon>
        <taxon>Metazoa</taxon>
        <taxon>Ecdysozoa</taxon>
        <taxon>Nematoda</taxon>
        <taxon>Chromadorea</taxon>
        <taxon>Rhabditida</taxon>
        <taxon>Tylenchina</taxon>
        <taxon>Panagrolaimomorpha</taxon>
        <taxon>Strongyloidoidea</taxon>
        <taxon>Steinernematidae</taxon>
        <taxon>Steinernema</taxon>
    </lineage>
</organism>
<reference evidence="3" key="1">
    <citation type="submission" date="2016-11" db="UniProtKB">
        <authorList>
            <consortium name="WormBaseParasite"/>
        </authorList>
    </citation>
    <scope>IDENTIFICATION</scope>
</reference>
<proteinExistence type="predicted"/>
<sequence>MNAFRPSVFAVLLLVAALSFAPMADAQYYYGSGYGYYPSYYGNYYGGYGYGGYGYGYGYPSYGGYYGYYGKRSVNFAEAPTA</sequence>
<dbReference type="AlphaFoldDB" id="A0A1I7Y546"/>
<evidence type="ECO:0000256" key="1">
    <source>
        <dbReference type="SAM" id="SignalP"/>
    </source>
</evidence>